<feature type="transmembrane region" description="Helical" evidence="2">
    <location>
        <begin position="40"/>
        <end position="59"/>
    </location>
</feature>
<evidence type="ECO:0000256" key="2">
    <source>
        <dbReference type="SAM" id="Phobius"/>
    </source>
</evidence>
<evidence type="ECO:0000313" key="6">
    <source>
        <dbReference type="Proteomes" id="UP000494256"/>
    </source>
</evidence>
<feature type="compositionally biased region" description="Pro residues" evidence="1">
    <location>
        <begin position="81"/>
        <end position="105"/>
    </location>
</feature>
<keyword evidence="2" id="KW-0812">Transmembrane</keyword>
<name>A0A8S0ZV47_ARCPL</name>
<organism evidence="4 6">
    <name type="scientific">Arctia plantaginis</name>
    <name type="common">Wood tiger moth</name>
    <name type="synonym">Phalaena plantaginis</name>
    <dbReference type="NCBI Taxonomy" id="874455"/>
    <lineage>
        <taxon>Eukaryota</taxon>
        <taxon>Metazoa</taxon>
        <taxon>Ecdysozoa</taxon>
        <taxon>Arthropoda</taxon>
        <taxon>Hexapoda</taxon>
        <taxon>Insecta</taxon>
        <taxon>Pterygota</taxon>
        <taxon>Neoptera</taxon>
        <taxon>Endopterygota</taxon>
        <taxon>Lepidoptera</taxon>
        <taxon>Glossata</taxon>
        <taxon>Ditrysia</taxon>
        <taxon>Noctuoidea</taxon>
        <taxon>Erebidae</taxon>
        <taxon>Arctiinae</taxon>
        <taxon>Arctia</taxon>
    </lineage>
</organism>
<accession>A0A8S0ZV47</accession>
<keyword evidence="5" id="KW-1185">Reference proteome</keyword>
<dbReference type="Proteomes" id="UP000494256">
    <property type="component" value="Unassembled WGS sequence"/>
</dbReference>
<dbReference type="Proteomes" id="UP000494106">
    <property type="component" value="Unassembled WGS sequence"/>
</dbReference>
<dbReference type="AlphaFoldDB" id="A0A8S0ZV47"/>
<proteinExistence type="predicted"/>
<reference evidence="5 6" key="1">
    <citation type="submission" date="2020-04" db="EMBL/GenBank/DDBJ databases">
        <authorList>
            <person name="Wallbank WR R."/>
            <person name="Pardo Diaz C."/>
            <person name="Kozak K."/>
            <person name="Martin S."/>
            <person name="Jiggins C."/>
            <person name="Moest M."/>
            <person name="Warren A I."/>
            <person name="Byers J.R.P. K."/>
            <person name="Montejo-Kovacevich G."/>
            <person name="Yen C E."/>
        </authorList>
    </citation>
    <scope>NUCLEOTIDE SEQUENCE [LARGE SCALE GENOMIC DNA]</scope>
</reference>
<evidence type="ECO:0000313" key="4">
    <source>
        <dbReference type="EMBL" id="CAB3238588.1"/>
    </source>
</evidence>
<feature type="region of interest" description="Disordered" evidence="1">
    <location>
        <begin position="70"/>
        <end position="105"/>
    </location>
</feature>
<dbReference type="EMBL" id="CADEBD010000306">
    <property type="protein sequence ID" value="CAB3238588.1"/>
    <property type="molecule type" value="Genomic_DNA"/>
</dbReference>
<protein>
    <submittedName>
        <fullName evidence="4">Uncharacterized protein</fullName>
    </submittedName>
</protein>
<keyword evidence="2" id="KW-0472">Membrane</keyword>
<dbReference type="EMBL" id="CADEBC010000479">
    <property type="protein sequence ID" value="CAB3233324.1"/>
    <property type="molecule type" value="Genomic_DNA"/>
</dbReference>
<gene>
    <name evidence="3" type="ORF">APLA_LOCUS5184</name>
    <name evidence="4" type="ORF">APLA_LOCUS8301</name>
</gene>
<comment type="caution">
    <text evidence="4">The sequence shown here is derived from an EMBL/GenBank/DDBJ whole genome shotgun (WGS) entry which is preliminary data.</text>
</comment>
<feature type="compositionally biased region" description="Basic and acidic residues" evidence="1">
    <location>
        <begin position="70"/>
        <end position="79"/>
    </location>
</feature>
<evidence type="ECO:0000256" key="1">
    <source>
        <dbReference type="SAM" id="MobiDB-lite"/>
    </source>
</evidence>
<sequence>MNNGIKPTRLWYLTGRKHFMSLINGRLSVQPKNQHPRNDYFMLMAFLFPGVFGIVYSYLEYGPPKGCIGGEKKSEDAVKDPPCPPVPCPPIQKPKPPPKCPSCED</sequence>
<dbReference type="OrthoDB" id="6856891at2759"/>
<evidence type="ECO:0000313" key="5">
    <source>
        <dbReference type="Proteomes" id="UP000494106"/>
    </source>
</evidence>
<keyword evidence="2" id="KW-1133">Transmembrane helix</keyword>
<evidence type="ECO:0000313" key="3">
    <source>
        <dbReference type="EMBL" id="CAB3233324.1"/>
    </source>
</evidence>